<evidence type="ECO:0000259" key="3">
    <source>
        <dbReference type="PROSITE" id="PS51186"/>
    </source>
</evidence>
<keyword evidence="2" id="KW-0012">Acyltransferase</keyword>
<dbReference type="GO" id="GO:0016747">
    <property type="term" value="F:acyltransferase activity, transferring groups other than amino-acyl groups"/>
    <property type="evidence" value="ECO:0007669"/>
    <property type="project" value="InterPro"/>
</dbReference>
<comment type="caution">
    <text evidence="4">The sequence shown here is derived from an EMBL/GenBank/DDBJ whole genome shotgun (WGS) entry which is preliminary data.</text>
</comment>
<dbReference type="InterPro" id="IPR000182">
    <property type="entry name" value="GNAT_dom"/>
</dbReference>
<dbReference type="EMBL" id="SNXZ01000003">
    <property type="protein sequence ID" value="TDP97553.1"/>
    <property type="molecule type" value="Genomic_DNA"/>
</dbReference>
<feature type="domain" description="N-acetyltransferase" evidence="3">
    <location>
        <begin position="1"/>
        <end position="137"/>
    </location>
</feature>
<name>A0A4R6SD63_LABRH</name>
<sequence>MDESRIAELAKIEDLSVAPFTALGMVFPPDDPAEVIRGAEAVLVEGDPPVAFAALGRLGPDAHLEQIAVHPDHGARGIGTRLLLASFDWARGAGYRRMVLTTFTDIPWNGPWYTRHGFRELPYAECSPELQAVRDAEIESGLDAMAPRLVMVREL</sequence>
<gene>
    <name evidence="4" type="ORF">EV186_103517</name>
</gene>
<evidence type="ECO:0000256" key="2">
    <source>
        <dbReference type="ARBA" id="ARBA00023315"/>
    </source>
</evidence>
<dbReference type="CDD" id="cd04301">
    <property type="entry name" value="NAT_SF"/>
    <property type="match status" value="1"/>
</dbReference>
<proteinExistence type="predicted"/>
<accession>A0A4R6SD63</accession>
<dbReference type="Proteomes" id="UP000295444">
    <property type="component" value="Unassembled WGS sequence"/>
</dbReference>
<dbReference type="AlphaFoldDB" id="A0A4R6SD63"/>
<reference evidence="4 5" key="1">
    <citation type="submission" date="2019-03" db="EMBL/GenBank/DDBJ databases">
        <title>Genomic Encyclopedia of Type Strains, Phase IV (KMG-IV): sequencing the most valuable type-strain genomes for metagenomic binning, comparative biology and taxonomic classification.</title>
        <authorList>
            <person name="Goeker M."/>
        </authorList>
    </citation>
    <scope>NUCLEOTIDE SEQUENCE [LARGE SCALE GENOMIC DNA]</scope>
    <source>
        <strain evidence="4 5">DSM 45361</strain>
    </source>
</reference>
<dbReference type="Pfam" id="PF00583">
    <property type="entry name" value="Acetyltransf_1"/>
    <property type="match status" value="1"/>
</dbReference>
<organism evidence="4 5">
    <name type="scientific">Labedaea rhizosphaerae</name>
    <dbReference type="NCBI Taxonomy" id="598644"/>
    <lineage>
        <taxon>Bacteria</taxon>
        <taxon>Bacillati</taxon>
        <taxon>Actinomycetota</taxon>
        <taxon>Actinomycetes</taxon>
        <taxon>Pseudonocardiales</taxon>
        <taxon>Pseudonocardiaceae</taxon>
        <taxon>Labedaea</taxon>
    </lineage>
</organism>
<keyword evidence="5" id="KW-1185">Reference proteome</keyword>
<dbReference type="PANTHER" id="PTHR43800:SF1">
    <property type="entry name" value="PEPTIDYL-LYSINE N-ACETYLTRANSFERASE YJAB"/>
    <property type="match status" value="1"/>
</dbReference>
<dbReference type="RefSeq" id="WP_208115691.1">
    <property type="nucleotide sequence ID" value="NZ_SNXZ01000003.1"/>
</dbReference>
<dbReference type="PROSITE" id="PS51186">
    <property type="entry name" value="GNAT"/>
    <property type="match status" value="1"/>
</dbReference>
<dbReference type="Gene3D" id="3.40.630.30">
    <property type="match status" value="1"/>
</dbReference>
<protein>
    <submittedName>
        <fullName evidence="4">Acetyltransferase (GNAT) family protein</fullName>
    </submittedName>
</protein>
<dbReference type="InterPro" id="IPR016181">
    <property type="entry name" value="Acyl_CoA_acyltransferase"/>
</dbReference>
<keyword evidence="1 4" id="KW-0808">Transferase</keyword>
<evidence type="ECO:0000256" key="1">
    <source>
        <dbReference type="ARBA" id="ARBA00022679"/>
    </source>
</evidence>
<dbReference type="PANTHER" id="PTHR43800">
    <property type="entry name" value="PEPTIDYL-LYSINE N-ACETYLTRANSFERASE YJAB"/>
    <property type="match status" value="1"/>
</dbReference>
<evidence type="ECO:0000313" key="5">
    <source>
        <dbReference type="Proteomes" id="UP000295444"/>
    </source>
</evidence>
<evidence type="ECO:0000313" key="4">
    <source>
        <dbReference type="EMBL" id="TDP97553.1"/>
    </source>
</evidence>
<dbReference type="SUPFAM" id="SSF55729">
    <property type="entry name" value="Acyl-CoA N-acyltransferases (Nat)"/>
    <property type="match status" value="1"/>
</dbReference>